<keyword evidence="3" id="KW-1185">Reference proteome</keyword>
<dbReference type="Proteomes" id="UP001230145">
    <property type="component" value="Unassembled WGS sequence"/>
</dbReference>
<dbReference type="SUPFAM" id="SSF46785">
    <property type="entry name" value="Winged helix' DNA-binding domain"/>
    <property type="match status" value="1"/>
</dbReference>
<dbReference type="PANTHER" id="PTHR30595:SF6">
    <property type="entry name" value="SCHLAFEN ALBA-2 DOMAIN-CONTAINING PROTEIN"/>
    <property type="match status" value="1"/>
</dbReference>
<dbReference type="InterPro" id="IPR007421">
    <property type="entry name" value="Schlafen_AlbA_2_dom"/>
</dbReference>
<dbReference type="InterPro" id="IPR038475">
    <property type="entry name" value="RecG_C_sf"/>
</dbReference>
<dbReference type="EC" id="3.6.4.12" evidence="2"/>
<organism evidence="2 3">
    <name type="scientific">Trueperella abortisuis</name>
    <dbReference type="NCBI Taxonomy" id="445930"/>
    <lineage>
        <taxon>Bacteria</taxon>
        <taxon>Bacillati</taxon>
        <taxon>Actinomycetota</taxon>
        <taxon>Actinomycetes</taxon>
        <taxon>Actinomycetales</taxon>
        <taxon>Actinomycetaceae</taxon>
        <taxon>Trueperella</taxon>
    </lineage>
</organism>
<dbReference type="Gene3D" id="3.30.950.30">
    <property type="entry name" value="Schlafen, AAA domain"/>
    <property type="match status" value="1"/>
</dbReference>
<evidence type="ECO:0000259" key="1">
    <source>
        <dbReference type="Pfam" id="PF04326"/>
    </source>
</evidence>
<dbReference type="PANTHER" id="PTHR30595">
    <property type="entry name" value="GLPR-RELATED TRANSCRIPTIONAL REPRESSOR"/>
    <property type="match status" value="1"/>
</dbReference>
<dbReference type="Pfam" id="PF13749">
    <property type="entry name" value="HATPase_c_4"/>
    <property type="match status" value="1"/>
</dbReference>
<evidence type="ECO:0000313" key="3">
    <source>
        <dbReference type="Proteomes" id="UP001230145"/>
    </source>
</evidence>
<gene>
    <name evidence="2" type="ORF">J2S45_001314</name>
</gene>
<evidence type="ECO:0000313" key="2">
    <source>
        <dbReference type="EMBL" id="MDP9832635.1"/>
    </source>
</evidence>
<reference evidence="2 3" key="1">
    <citation type="submission" date="2023-07" db="EMBL/GenBank/DDBJ databases">
        <title>Sequencing the genomes of 1000 actinobacteria strains.</title>
        <authorList>
            <person name="Klenk H.-P."/>
        </authorList>
    </citation>
    <scope>NUCLEOTIDE SEQUENCE [LARGE SCALE GENOMIC DNA]</scope>
    <source>
        <strain evidence="2 3">DSM 19515</strain>
    </source>
</reference>
<keyword evidence="2" id="KW-0347">Helicase</keyword>
<name>A0ABT9PKJ7_9ACTO</name>
<dbReference type="InterPro" id="IPR036388">
    <property type="entry name" value="WH-like_DNA-bd_sf"/>
</dbReference>
<accession>A0ABT9PKJ7</accession>
<dbReference type="Pfam" id="PF13412">
    <property type="entry name" value="HTH_24"/>
    <property type="match status" value="1"/>
</dbReference>
<dbReference type="GO" id="GO:0003678">
    <property type="term" value="F:DNA helicase activity"/>
    <property type="evidence" value="ECO:0007669"/>
    <property type="project" value="UniProtKB-EC"/>
</dbReference>
<keyword evidence="2" id="KW-0378">Hydrolase</keyword>
<dbReference type="Gene3D" id="3.30.565.60">
    <property type="match status" value="1"/>
</dbReference>
<dbReference type="RefSeq" id="WP_300047718.1">
    <property type="nucleotide sequence ID" value="NZ_JAUSQL010000001.1"/>
</dbReference>
<dbReference type="InterPro" id="IPR036390">
    <property type="entry name" value="WH_DNA-bd_sf"/>
</dbReference>
<dbReference type="EMBL" id="JAUSQL010000001">
    <property type="protein sequence ID" value="MDP9832635.1"/>
    <property type="molecule type" value="Genomic_DNA"/>
</dbReference>
<sequence length="445" mass="49679">MNLGIETETLEFKKSTSELKEACISIAAMLNKHGVGTVYFGVKPDGTVGGQDVTEETLRKVSRAISQTIKPQIYPTVTKLELDKRTVIKVEANGTDTPYSAGDKYYLRTADEDRPVTPSALRNFFNKQAVKDSWEETDSGTPVTNINAESFHRFLNEARETGRLPETPESDSELLTHLGLTTGANLNNAGNLLFGTGKPVTLQMAIFATPEKITFLDIQRSEANIYTLLDVAEQYVLKNIHWRARIDRGTREEIPEIPAAAIREIIANSFAHADYRMHKPSHEICVYPDRVTVLNPGSFASNHTPQQYVDESLPAMPRNPLIAKTLYLGHRIEQFGSGLKRVAALCNDADVTYSFDDYETSFMVTLERRSDKKVTTDVTTDVTLSSTETAVLALLTQNPRQTRQEMADKISKTTRTVQRALNTLTAKGYIRREGSRATPTWKVLE</sequence>
<comment type="caution">
    <text evidence="2">The sequence shown here is derived from an EMBL/GenBank/DDBJ whole genome shotgun (WGS) entry which is preliminary data.</text>
</comment>
<protein>
    <submittedName>
        <fullName evidence="2">ATP-dependent DNA helicase RecG</fullName>
        <ecNumber evidence="2">3.6.4.12</ecNumber>
    </submittedName>
</protein>
<dbReference type="Gene3D" id="1.10.10.10">
    <property type="entry name" value="Winged helix-like DNA-binding domain superfamily/Winged helix DNA-binding domain"/>
    <property type="match status" value="1"/>
</dbReference>
<dbReference type="Pfam" id="PF04326">
    <property type="entry name" value="SLFN_AlbA_2"/>
    <property type="match status" value="1"/>
</dbReference>
<dbReference type="InterPro" id="IPR038461">
    <property type="entry name" value="Schlafen_AlbA_2_dom_sf"/>
</dbReference>
<dbReference type="GO" id="GO:0016787">
    <property type="term" value="F:hydrolase activity"/>
    <property type="evidence" value="ECO:0007669"/>
    <property type="project" value="UniProtKB-KW"/>
</dbReference>
<keyword evidence="2" id="KW-0547">Nucleotide-binding</keyword>
<proteinExistence type="predicted"/>
<keyword evidence="2" id="KW-0067">ATP-binding</keyword>
<feature type="domain" description="Schlafen AlbA-2" evidence="1">
    <location>
        <begin position="6"/>
        <end position="116"/>
    </location>
</feature>